<dbReference type="SUPFAM" id="SSF48403">
    <property type="entry name" value="Ankyrin repeat"/>
    <property type="match status" value="1"/>
</dbReference>
<proteinExistence type="predicted"/>
<dbReference type="InterPro" id="IPR036770">
    <property type="entry name" value="Ankyrin_rpt-contain_sf"/>
</dbReference>
<evidence type="ECO:0000313" key="1">
    <source>
        <dbReference type="EMBL" id="KAK8896930.1"/>
    </source>
</evidence>
<dbReference type="EMBL" id="JAPFFF010000002">
    <property type="protein sequence ID" value="KAK8896930.1"/>
    <property type="molecule type" value="Genomic_DNA"/>
</dbReference>
<name>A0ABR2L3W1_9EUKA</name>
<evidence type="ECO:0000313" key="2">
    <source>
        <dbReference type="Proteomes" id="UP001470230"/>
    </source>
</evidence>
<dbReference type="InterPro" id="IPR026906">
    <property type="entry name" value="LRR_5"/>
</dbReference>
<gene>
    <name evidence="1" type="ORF">M9Y10_014856</name>
</gene>
<dbReference type="SUPFAM" id="SSF52058">
    <property type="entry name" value="L domain-like"/>
    <property type="match status" value="1"/>
</dbReference>
<comment type="caution">
    <text evidence="1">The sequence shown here is derived from an EMBL/GenBank/DDBJ whole genome shotgun (WGS) entry which is preliminary data.</text>
</comment>
<dbReference type="InterPro" id="IPR053139">
    <property type="entry name" value="Surface_bspA-like"/>
</dbReference>
<dbReference type="Pfam" id="PF13306">
    <property type="entry name" value="LRR_5"/>
    <property type="match status" value="1"/>
</dbReference>
<reference evidence="1 2" key="1">
    <citation type="submission" date="2024-04" db="EMBL/GenBank/DDBJ databases">
        <title>Tritrichomonas musculus Genome.</title>
        <authorList>
            <person name="Alves-Ferreira E."/>
            <person name="Grigg M."/>
            <person name="Lorenzi H."/>
            <person name="Galac M."/>
        </authorList>
    </citation>
    <scope>NUCLEOTIDE SEQUENCE [LARGE SCALE GENOMIC DNA]</scope>
    <source>
        <strain evidence="1 2">EAF2021</strain>
    </source>
</reference>
<protein>
    <submittedName>
        <fullName evidence="1">Uncharacterized protein</fullName>
    </submittedName>
</protein>
<keyword evidence="2" id="KW-1185">Reference proteome</keyword>
<dbReference type="Gene3D" id="3.80.10.10">
    <property type="entry name" value="Ribonuclease Inhibitor"/>
    <property type="match status" value="3"/>
</dbReference>
<dbReference type="InterPro" id="IPR032675">
    <property type="entry name" value="LRR_dom_sf"/>
</dbReference>
<sequence length="631" mass="73206">MEIEEFVEKKKELYSTLLDFIETSDDFENELSTLIQVFEKQEILQDRVETLNLFNLISTLEENHYRTVAFYEKFEQLFNYIIKEKQFSISNSDLFQIYKNNKRMLLLLLEKNFLIPDELILAQIFQMNDLNRYPYPVYLYSGIKPYLNESQRKEIEREINNYHFKIDDFIKKCQKGENDLYVCELIRQDSIEEFISYVTQTNFPLSTKIKKSIFETHNFLMAKKPSLIKYATFFGSVQIVQFLKFNKVKLRSKLWYYAVHSNVPELIHFCEENKIEKKDIRNRKYYYERDNSEDKNNLIILDEAVKCHHNDIYSYFRNNILSQDIEKKNLNHFEIYIIDLYNYNFYPDDICDMISMKKKKYVGFNISFLCTSIKKITIPSSVAVIGNSAFNGCSSVKEVVISSSVKRIGDDAFSDCTSLEKLTISPSVVKIGNDAFKGCTSLLELVIPSSVTSIGCHAFECCSSLVEVSIPESVSQIKSSLFYGCSSLERINLPLTVTSLGDYCFGKCTSLKEIEIPSSVEKIGKHAFEYCESLIQVTIPEKVRYIEDCAFKNCTLLKHVSIPLAVYKIGNFAFYECQSLEDFTASNSVTHIGKFAFDGCISLKQITFPSLLSFEEENAFPSTTKVQYKKS</sequence>
<accession>A0ABR2L3W1</accession>
<dbReference type="PANTHER" id="PTHR45661:SF3">
    <property type="entry name" value="IG-LIKE DOMAIN-CONTAINING PROTEIN"/>
    <property type="match status" value="1"/>
</dbReference>
<organism evidence="1 2">
    <name type="scientific">Tritrichomonas musculus</name>
    <dbReference type="NCBI Taxonomy" id="1915356"/>
    <lineage>
        <taxon>Eukaryota</taxon>
        <taxon>Metamonada</taxon>
        <taxon>Parabasalia</taxon>
        <taxon>Tritrichomonadida</taxon>
        <taxon>Tritrichomonadidae</taxon>
        <taxon>Tritrichomonas</taxon>
    </lineage>
</organism>
<dbReference type="Proteomes" id="UP001470230">
    <property type="component" value="Unassembled WGS sequence"/>
</dbReference>
<dbReference type="PANTHER" id="PTHR45661">
    <property type="entry name" value="SURFACE ANTIGEN"/>
    <property type="match status" value="1"/>
</dbReference>